<dbReference type="Proteomes" id="UP000095280">
    <property type="component" value="Unplaced"/>
</dbReference>
<name>A0A1I8IX39_9PLAT</name>
<accession>A0A1I8IX39</accession>
<organism evidence="1 2">
    <name type="scientific">Macrostomum lignano</name>
    <dbReference type="NCBI Taxonomy" id="282301"/>
    <lineage>
        <taxon>Eukaryota</taxon>
        <taxon>Metazoa</taxon>
        <taxon>Spiralia</taxon>
        <taxon>Lophotrochozoa</taxon>
        <taxon>Platyhelminthes</taxon>
        <taxon>Rhabditophora</taxon>
        <taxon>Macrostomorpha</taxon>
        <taxon>Macrostomida</taxon>
        <taxon>Macrostomidae</taxon>
        <taxon>Macrostomum</taxon>
    </lineage>
</organism>
<reference evidence="2" key="1">
    <citation type="submission" date="2016-11" db="UniProtKB">
        <authorList>
            <consortium name="WormBaseParasite"/>
        </authorList>
    </citation>
    <scope>IDENTIFICATION</scope>
</reference>
<keyword evidence="1" id="KW-1185">Reference proteome</keyword>
<dbReference type="AlphaFoldDB" id="A0A1I8IX39"/>
<evidence type="ECO:0000313" key="1">
    <source>
        <dbReference type="Proteomes" id="UP000095280"/>
    </source>
</evidence>
<proteinExistence type="predicted"/>
<dbReference type="WBParaSite" id="maker-uti_cns_0018461-snap-gene-0.1-mRNA-1">
    <property type="protein sequence ID" value="maker-uti_cns_0018461-snap-gene-0.1-mRNA-1"/>
    <property type="gene ID" value="maker-uti_cns_0018461-snap-gene-0.1"/>
</dbReference>
<sequence length="89" mass="10256">HQQQNQQYGQSSSKRSCWRRLSMQCSSGRGQHQARLRAIDCRKSGVAPVPALPRERPLLLPSPLDRRLAKEQRLSRCLVLFKHNLGRIL</sequence>
<protein>
    <submittedName>
        <fullName evidence="2">Ovule protein</fullName>
    </submittedName>
</protein>
<evidence type="ECO:0000313" key="2">
    <source>
        <dbReference type="WBParaSite" id="maker-uti_cns_0018461-snap-gene-0.1-mRNA-1"/>
    </source>
</evidence>